<feature type="domain" description="EGF-like" evidence="7">
    <location>
        <begin position="226"/>
        <end position="265"/>
    </location>
</feature>
<feature type="domain" description="EGF-like" evidence="7">
    <location>
        <begin position="60"/>
        <end position="96"/>
    </location>
</feature>
<dbReference type="InterPro" id="IPR001881">
    <property type="entry name" value="EGF-like_Ca-bd_dom"/>
</dbReference>
<feature type="domain" description="EGF-like" evidence="7">
    <location>
        <begin position="280"/>
        <end position="318"/>
    </location>
</feature>
<reference evidence="9" key="1">
    <citation type="submission" date="2025-08" db="UniProtKB">
        <authorList>
            <consortium name="RefSeq"/>
        </authorList>
    </citation>
    <scope>IDENTIFICATION</scope>
    <source>
        <tissue evidence="9">Testes</tissue>
    </source>
</reference>
<dbReference type="InterPro" id="IPR051022">
    <property type="entry name" value="Notch_Cell-Fate_Det"/>
</dbReference>
<feature type="domain" description="EGF-like" evidence="7">
    <location>
        <begin position="405"/>
        <end position="448"/>
    </location>
</feature>
<accession>A0ABM0N0G7</accession>
<feature type="disulfide bond" evidence="4">
    <location>
        <begin position="211"/>
        <end position="220"/>
    </location>
</feature>
<feature type="domain" description="EGF-like" evidence="7">
    <location>
        <begin position="581"/>
        <end position="624"/>
    </location>
</feature>
<keyword evidence="5" id="KW-1133">Transmembrane helix</keyword>
<dbReference type="Gene3D" id="2.10.70.10">
    <property type="entry name" value="Complement Module, domain 1"/>
    <property type="match status" value="2"/>
</dbReference>
<feature type="disulfide bond" evidence="4">
    <location>
        <begin position="128"/>
        <end position="137"/>
    </location>
</feature>
<feature type="disulfide bond" evidence="4">
    <location>
        <begin position="526"/>
        <end position="535"/>
    </location>
</feature>
<evidence type="ECO:0000256" key="5">
    <source>
        <dbReference type="SAM" id="Phobius"/>
    </source>
</evidence>
<feature type="disulfide bond" evidence="4">
    <location>
        <begin position="755"/>
        <end position="764"/>
    </location>
</feature>
<dbReference type="SMART" id="SM00181">
    <property type="entry name" value="EGF"/>
    <property type="match status" value="18"/>
</dbReference>
<feature type="disulfide bond" evidence="4">
    <location>
        <begin position="308"/>
        <end position="317"/>
    </location>
</feature>
<dbReference type="InterPro" id="IPR013032">
    <property type="entry name" value="EGF-like_CS"/>
</dbReference>
<feature type="disulfide bond" evidence="4">
    <location>
        <begin position="350"/>
        <end position="359"/>
    </location>
</feature>
<feature type="disulfide bond" evidence="4">
    <location>
        <begin position="661"/>
        <end position="670"/>
    </location>
</feature>
<keyword evidence="3 4" id="KW-1015">Disulfide bond</keyword>
<feature type="domain" description="EGF-like" evidence="7">
    <location>
        <begin position="364"/>
        <end position="401"/>
    </location>
</feature>
<proteinExistence type="predicted"/>
<feature type="disulfide bond" evidence="4">
    <location>
        <begin position="708"/>
        <end position="717"/>
    </location>
</feature>
<feature type="signal peptide" evidence="6">
    <location>
        <begin position="1"/>
        <end position="16"/>
    </location>
</feature>
<feature type="domain" description="EGF-like" evidence="7">
    <location>
        <begin position="185"/>
        <end position="221"/>
    </location>
</feature>
<feature type="disulfide bond" evidence="4">
    <location>
        <begin position="438"/>
        <end position="447"/>
    </location>
</feature>
<dbReference type="InterPro" id="IPR003645">
    <property type="entry name" value="Fol_N"/>
</dbReference>
<feature type="domain" description="EGF-like" evidence="7">
    <location>
        <begin position="323"/>
        <end position="360"/>
    </location>
</feature>
<feature type="domain" description="EGF-like" evidence="7">
    <location>
        <begin position="499"/>
        <end position="536"/>
    </location>
</feature>
<evidence type="ECO:0000313" key="9">
    <source>
        <dbReference type="RefSeq" id="XP_006825758.1"/>
    </source>
</evidence>
<evidence type="ECO:0000256" key="2">
    <source>
        <dbReference type="ARBA" id="ARBA00022737"/>
    </source>
</evidence>
<feature type="disulfide bond" evidence="4">
    <location>
        <begin position="485"/>
        <end position="494"/>
    </location>
</feature>
<feature type="domain" description="EGF-like" evidence="7">
    <location>
        <begin position="144"/>
        <end position="180"/>
    </location>
</feature>
<dbReference type="PANTHER" id="PTHR24049:SF39">
    <property type="entry name" value="EGF-LIKE DOMAIN-CONTAINING PROTEIN"/>
    <property type="match status" value="1"/>
</dbReference>
<feature type="domain" description="EGF-like" evidence="7">
    <location>
        <begin position="18"/>
        <end position="54"/>
    </location>
</feature>
<evidence type="ECO:0000256" key="4">
    <source>
        <dbReference type="PROSITE-ProRule" id="PRU00076"/>
    </source>
</evidence>
<dbReference type="PROSITE" id="PS01186">
    <property type="entry name" value="EGF_2"/>
    <property type="match status" value="12"/>
</dbReference>
<keyword evidence="1 4" id="KW-0245">EGF-like domain</keyword>
<dbReference type="RefSeq" id="XP_006825758.1">
    <property type="nucleotide sequence ID" value="XM_006825695.1"/>
</dbReference>
<feature type="disulfide bond" evidence="4">
    <location>
        <begin position="86"/>
        <end position="95"/>
    </location>
</feature>
<dbReference type="SUPFAM" id="SSF57196">
    <property type="entry name" value="EGF/Laminin"/>
    <property type="match status" value="17"/>
</dbReference>
<dbReference type="SMART" id="SM00179">
    <property type="entry name" value="EGF_CA"/>
    <property type="match status" value="13"/>
</dbReference>
<feature type="domain" description="EGF-like" evidence="7">
    <location>
        <begin position="627"/>
        <end position="671"/>
    </location>
</feature>
<sequence length="1116" mass="118722">MKSVLLLISLLATTYAQFVSECQVNPCLNGGVCVMTAGIPVCYCLQEFTGTFCESRLSGGSQGCSHTICLNGGTCTNAFGFEVCTCTSGYYGVHCETPINGGSQGCSHTICQNGGTCTNAFGFEVCTCTSGYYGVHCETPINGGGQECGYTTCLNGGTCRNMFGFEVCTCASGYSGMNCETPINGNQGCSNNFCQNGGSCSVVNGIVTCMCTSGYVGIYCETPINAGNYCENNPCQNGGTCTSASMPGMRYSCMCPPGYTGINCESTTSSGYQCAPNPCGNYCENNPCQNGGTCTSASMPGMIYSCMCPPGYTGIHCESTISDITSCNGTSCLNGGVCVMSFDGEGSCVCAPGFRGPRCENRTGGYNCTAIPCLNGGTCLMTTGGFGRCMCTPGFMGLRCENGTGNNSCVPNPCLNGANCRPATWNHGANAAPYYCACPSNFYGTNCEHQMVSECASMPCLNGGSCESLQWAGDMPVDRRYRCHCAMGFTGQHCEQPSDITSCNGTSCLNGGVCVMSFDGEGSCVCAPGFRGPRCENRTGGYNCTAIPCLNGGTCLMTTGGFGRCMCTPGFMGLRCENGTGDNSCVPNPCLNGATCRPASWNHGANAAPYYCACPSNFYGTNCEHQMVSECASMPCLNGGSCESLPWADDMPVDRRYRCHCAMGFTGQHCEQPSGANPCVPDPCLNGASCRPAPGNYGTNTGPYYCACPSNFYGANCEHQMVSECASMPCLNGGTCESLPWADDMPVDRRYRCQCTTHFTGHLCGTPVDQITCSHAGKVYGEGETMPSDDNCNTCTCQHGMRACTEMYCGCPNGQTPVNCLVDPCVGVLCGDDPDAECRANYCGGCNAEFYDKNGDKIDCEAKRSCKYEEQIYPHGAPMGFSSTNDCNTCVCSNGVRSCTNIFCGDTTSCLYSGIYYQQGESRPQGCNECYCNEKQWECTKIECCETNILVIMATFDLDGDYDDIATEKEEFKGELTDSISANFQCPMSMIHNMKLTKGSIRVEFDLIKDANQPSVDIEAIASNMEKKIMDYTFVYDGEVFAVKESSPRFDKLYEEEKEVSQHEEKNMMPLRIGIVATGVGVIVIVIIIIAVKVIPTISANACDDTFLKENESVNV</sequence>
<evidence type="ECO:0000313" key="8">
    <source>
        <dbReference type="Proteomes" id="UP000694865"/>
    </source>
</evidence>
<dbReference type="Gene3D" id="2.10.25.10">
    <property type="entry name" value="Laminin"/>
    <property type="match status" value="17"/>
</dbReference>
<feature type="disulfide bond" evidence="4">
    <location>
        <begin position="567"/>
        <end position="576"/>
    </location>
</feature>
<dbReference type="Proteomes" id="UP000694865">
    <property type="component" value="Unplaced"/>
</dbReference>
<dbReference type="PANTHER" id="PTHR24049">
    <property type="entry name" value="CRUMBS FAMILY MEMBER"/>
    <property type="match status" value="1"/>
</dbReference>
<dbReference type="PROSITE" id="PS00022">
    <property type="entry name" value="EGF_1"/>
    <property type="match status" value="17"/>
</dbReference>
<feature type="domain" description="EGF-like" evidence="7">
    <location>
        <begin position="451"/>
        <end position="495"/>
    </location>
</feature>
<name>A0ABM0N0G7_SACKO</name>
<dbReference type="PROSITE" id="PS50026">
    <property type="entry name" value="EGF_3"/>
    <property type="match status" value="17"/>
</dbReference>
<dbReference type="InterPro" id="IPR001007">
    <property type="entry name" value="VWF_dom"/>
</dbReference>
<feature type="domain" description="EGF-like" evidence="7">
    <location>
        <begin position="675"/>
        <end position="718"/>
    </location>
</feature>
<dbReference type="InterPro" id="IPR000742">
    <property type="entry name" value="EGF"/>
</dbReference>
<organism evidence="8 9">
    <name type="scientific">Saccoglossus kowalevskii</name>
    <name type="common">Acorn worm</name>
    <dbReference type="NCBI Taxonomy" id="10224"/>
    <lineage>
        <taxon>Eukaryota</taxon>
        <taxon>Metazoa</taxon>
        <taxon>Hemichordata</taxon>
        <taxon>Enteropneusta</taxon>
        <taxon>Harrimaniidae</taxon>
        <taxon>Saccoglossus</taxon>
    </lineage>
</organism>
<dbReference type="Pfam" id="PF00008">
    <property type="entry name" value="EGF"/>
    <property type="match status" value="6"/>
</dbReference>
<evidence type="ECO:0000256" key="3">
    <source>
        <dbReference type="ARBA" id="ARBA00023157"/>
    </source>
</evidence>
<protein>
    <submittedName>
        <fullName evidence="9">Fibropellin-1-like</fullName>
    </submittedName>
</protein>
<feature type="domain" description="EGF-like" evidence="7">
    <location>
        <begin position="102"/>
        <end position="138"/>
    </location>
</feature>
<dbReference type="SMART" id="SM00274">
    <property type="entry name" value="FOLN"/>
    <property type="match status" value="4"/>
</dbReference>
<feature type="domain" description="EGF-like" evidence="7">
    <location>
        <begin position="540"/>
        <end position="577"/>
    </location>
</feature>
<dbReference type="GeneID" id="100376606"/>
<feature type="disulfide bond" evidence="4">
    <location>
        <begin position="170"/>
        <end position="179"/>
    </location>
</feature>
<keyword evidence="8" id="KW-1185">Reference proteome</keyword>
<feature type="disulfide bond" evidence="4">
    <location>
        <begin position="391"/>
        <end position="400"/>
    </location>
</feature>
<gene>
    <name evidence="9" type="primary">LOC100376606</name>
</gene>
<keyword evidence="2" id="KW-0677">Repeat</keyword>
<feature type="disulfide bond" evidence="4">
    <location>
        <begin position="255"/>
        <end position="264"/>
    </location>
</feature>
<evidence type="ECO:0000256" key="1">
    <source>
        <dbReference type="ARBA" id="ARBA00022536"/>
    </source>
</evidence>
<feature type="domain" description="EGF-like" evidence="7">
    <location>
        <begin position="721"/>
        <end position="765"/>
    </location>
</feature>
<evidence type="ECO:0000259" key="7">
    <source>
        <dbReference type="PROSITE" id="PS50026"/>
    </source>
</evidence>
<keyword evidence="5" id="KW-0812">Transmembrane</keyword>
<evidence type="ECO:0000256" key="6">
    <source>
        <dbReference type="SAM" id="SignalP"/>
    </source>
</evidence>
<feature type="transmembrane region" description="Helical" evidence="5">
    <location>
        <begin position="1071"/>
        <end position="1092"/>
    </location>
</feature>
<feature type="chain" id="PRO_5045548950" evidence="6">
    <location>
        <begin position="17"/>
        <end position="1116"/>
    </location>
</feature>
<dbReference type="SMART" id="SM00215">
    <property type="entry name" value="VWC_out"/>
    <property type="match status" value="2"/>
</dbReference>
<feature type="disulfide bond" evidence="4">
    <location>
        <begin position="44"/>
        <end position="53"/>
    </location>
</feature>
<dbReference type="Pfam" id="PF12661">
    <property type="entry name" value="hEGF"/>
    <property type="match status" value="5"/>
</dbReference>
<keyword evidence="6" id="KW-0732">Signal</keyword>
<keyword evidence="5" id="KW-0472">Membrane</keyword>
<dbReference type="CDD" id="cd00054">
    <property type="entry name" value="EGF_CA"/>
    <property type="match status" value="4"/>
</dbReference>
<comment type="caution">
    <text evidence="4">Lacks conserved residue(s) required for the propagation of feature annotation.</text>
</comment>
<feature type="disulfide bond" evidence="4">
    <location>
        <begin position="614"/>
        <end position="623"/>
    </location>
</feature>